<evidence type="ECO:0000256" key="2">
    <source>
        <dbReference type="ARBA" id="ARBA00005988"/>
    </source>
</evidence>
<evidence type="ECO:0000313" key="12">
    <source>
        <dbReference type="Proteomes" id="UP000001593"/>
    </source>
</evidence>
<keyword evidence="6" id="KW-0378">Hydrolase</keyword>
<organism evidence="11 12">
    <name type="scientific">Nematostella vectensis</name>
    <name type="common">Starlet sea anemone</name>
    <dbReference type="NCBI Taxonomy" id="45351"/>
    <lineage>
        <taxon>Eukaryota</taxon>
        <taxon>Metazoa</taxon>
        <taxon>Cnidaria</taxon>
        <taxon>Anthozoa</taxon>
        <taxon>Hexacorallia</taxon>
        <taxon>Actiniaria</taxon>
        <taxon>Edwardsiidae</taxon>
        <taxon>Nematostella</taxon>
    </lineage>
</organism>
<dbReference type="OMA" id="CEEYRHG"/>
<protein>
    <recommendedName>
        <fullName evidence="10">Peptidase M14 domain-containing protein</fullName>
    </recommendedName>
</protein>
<dbReference type="OrthoDB" id="10249045at2759"/>
<evidence type="ECO:0000256" key="9">
    <source>
        <dbReference type="PROSITE-ProRule" id="PRU01379"/>
    </source>
</evidence>
<evidence type="ECO:0000259" key="10">
    <source>
        <dbReference type="PROSITE" id="PS52035"/>
    </source>
</evidence>
<accession>A7RNN3</accession>
<dbReference type="GO" id="GO:0004181">
    <property type="term" value="F:metallocarboxypeptidase activity"/>
    <property type="evidence" value="ECO:0000318"/>
    <property type="project" value="GO_Central"/>
</dbReference>
<keyword evidence="5" id="KW-0479">Metal-binding</keyword>
<evidence type="ECO:0000256" key="7">
    <source>
        <dbReference type="ARBA" id="ARBA00022833"/>
    </source>
</evidence>
<dbReference type="MEROPS" id="M14.016"/>
<dbReference type="CDD" id="cd11308">
    <property type="entry name" value="Peptidase_M14NE-CP-C_like"/>
    <property type="match status" value="1"/>
</dbReference>
<dbReference type="eggNOG" id="KOG2649">
    <property type="taxonomic scope" value="Eukaryota"/>
</dbReference>
<dbReference type="InterPro" id="IPR008969">
    <property type="entry name" value="CarboxyPept-like_regulatory"/>
</dbReference>
<keyword evidence="3" id="KW-0121">Carboxypeptidase</keyword>
<keyword evidence="4" id="KW-0645">Protease</keyword>
<dbReference type="GO" id="GO:0006518">
    <property type="term" value="P:peptide metabolic process"/>
    <property type="evidence" value="ECO:0000318"/>
    <property type="project" value="GO_Central"/>
</dbReference>
<dbReference type="Pfam" id="PF00246">
    <property type="entry name" value="Peptidase_M14"/>
    <property type="match status" value="1"/>
</dbReference>
<dbReference type="GO" id="GO:0008270">
    <property type="term" value="F:zinc ion binding"/>
    <property type="evidence" value="ECO:0007669"/>
    <property type="project" value="InterPro"/>
</dbReference>
<keyword evidence="7" id="KW-0862">Zinc</keyword>
<evidence type="ECO:0000256" key="8">
    <source>
        <dbReference type="ARBA" id="ARBA00023180"/>
    </source>
</evidence>
<dbReference type="GO" id="GO:0016485">
    <property type="term" value="P:protein processing"/>
    <property type="evidence" value="ECO:0000318"/>
    <property type="project" value="GO_Central"/>
</dbReference>
<dbReference type="SUPFAM" id="SSF53187">
    <property type="entry name" value="Zn-dependent exopeptidases"/>
    <property type="match status" value="1"/>
</dbReference>
<comment type="similarity">
    <text evidence="2 9">Belongs to the peptidase M14 family.</text>
</comment>
<dbReference type="AlphaFoldDB" id="A7RNN3"/>
<evidence type="ECO:0000256" key="3">
    <source>
        <dbReference type="ARBA" id="ARBA00022645"/>
    </source>
</evidence>
<dbReference type="GO" id="GO:0005615">
    <property type="term" value="C:extracellular space"/>
    <property type="evidence" value="ECO:0000318"/>
    <property type="project" value="GO_Central"/>
</dbReference>
<dbReference type="PANTHER" id="PTHR11532:SF73">
    <property type="entry name" value="CARBOXYPEPTIDASE D"/>
    <property type="match status" value="1"/>
</dbReference>
<dbReference type="PhylomeDB" id="A7RNN3"/>
<dbReference type="PROSITE" id="PS52035">
    <property type="entry name" value="PEPTIDASE_M14"/>
    <property type="match status" value="1"/>
</dbReference>
<proteinExistence type="inferred from homology"/>
<feature type="non-terminal residue" evidence="11">
    <location>
        <position position="376"/>
    </location>
</feature>
<dbReference type="InterPro" id="IPR050753">
    <property type="entry name" value="Peptidase_M14_domain"/>
</dbReference>
<comment type="cofactor">
    <cofactor evidence="1">
        <name>Zn(2+)</name>
        <dbReference type="ChEBI" id="CHEBI:29105"/>
    </cofactor>
</comment>
<feature type="domain" description="Peptidase M14" evidence="10">
    <location>
        <begin position="5"/>
        <end position="297"/>
    </location>
</feature>
<feature type="active site" description="Proton donor/acceptor" evidence="9">
    <location>
        <position position="267"/>
    </location>
</feature>
<evidence type="ECO:0000256" key="5">
    <source>
        <dbReference type="ARBA" id="ARBA00022723"/>
    </source>
</evidence>
<dbReference type="InterPro" id="IPR000834">
    <property type="entry name" value="Peptidase_M14"/>
</dbReference>
<feature type="non-terminal residue" evidence="11">
    <location>
        <position position="1"/>
    </location>
</feature>
<sequence>PSSFRHHNYEEMTWLLKKYSRKYTNITRLYDVGTSVQNRKLWVMEISDNPGKHEVKEPEMKYTANIHGNEVVGKEMLLHLIRYLCHNYGVNKRITDLVDSTRIHILPSLNPDGYEMAAQKTKTHTGTKNANGVDLNRNFPDQFFPSTTGPPQPETRAIMDWIKSNPFVLSASLHSGSLVANYPYDDNPSGQSLYSATPDDDVFRQLARAYSEAHPTMHLANSPWKCPDKQREHFIDGITNGARWYSISGGMQDYNYVHSNAFEITLELGCEKFPNASALPEYWDENKEALLGYIEQTHRGVYGVVRDEEGDPIENARISITNRRHDVFTAKDGDYWRILVPGSYEVTVSARGFEHETKVASVSPSKATSLDFTLKK</sequence>
<dbReference type="KEGG" id="nve:5519098"/>
<dbReference type="Pfam" id="PF13620">
    <property type="entry name" value="CarboxypepD_reg"/>
    <property type="match status" value="1"/>
</dbReference>
<dbReference type="Gene3D" id="2.60.40.1120">
    <property type="entry name" value="Carboxypeptidase-like, regulatory domain"/>
    <property type="match status" value="1"/>
</dbReference>
<dbReference type="FunFam" id="3.40.630.10:FF:000020">
    <property type="entry name" value="Carboxypeptidase D"/>
    <property type="match status" value="1"/>
</dbReference>
<dbReference type="SUPFAM" id="SSF49464">
    <property type="entry name" value="Carboxypeptidase regulatory domain-like"/>
    <property type="match status" value="1"/>
</dbReference>
<dbReference type="PROSITE" id="PS00132">
    <property type="entry name" value="CARBOXYPEPT_ZN_1"/>
    <property type="match status" value="1"/>
</dbReference>
<evidence type="ECO:0000256" key="4">
    <source>
        <dbReference type="ARBA" id="ARBA00022670"/>
    </source>
</evidence>
<dbReference type="Gene3D" id="3.40.630.10">
    <property type="entry name" value="Zn peptidases"/>
    <property type="match status" value="1"/>
</dbReference>
<name>A7RNN3_NEMVE</name>
<evidence type="ECO:0000256" key="6">
    <source>
        <dbReference type="ARBA" id="ARBA00022801"/>
    </source>
</evidence>
<dbReference type="Proteomes" id="UP000001593">
    <property type="component" value="Unassembled WGS sequence"/>
</dbReference>
<reference evidence="11 12" key="1">
    <citation type="journal article" date="2007" name="Science">
        <title>Sea anemone genome reveals ancestral eumetazoan gene repertoire and genomic organization.</title>
        <authorList>
            <person name="Putnam N.H."/>
            <person name="Srivastava M."/>
            <person name="Hellsten U."/>
            <person name="Dirks B."/>
            <person name="Chapman J."/>
            <person name="Salamov A."/>
            <person name="Terry A."/>
            <person name="Shapiro H."/>
            <person name="Lindquist E."/>
            <person name="Kapitonov V.V."/>
            <person name="Jurka J."/>
            <person name="Genikhovich G."/>
            <person name="Grigoriev I.V."/>
            <person name="Lucas S.M."/>
            <person name="Steele R.E."/>
            <person name="Finnerty J.R."/>
            <person name="Technau U."/>
            <person name="Martindale M.Q."/>
            <person name="Rokhsar D.S."/>
        </authorList>
    </citation>
    <scope>NUCLEOTIDE SEQUENCE [LARGE SCALE GENOMIC DNA]</scope>
    <source>
        <strain evidence="12">CH2 X CH6</strain>
    </source>
</reference>
<dbReference type="CDD" id="cd03858">
    <property type="entry name" value="M14_CP_N-E_like"/>
    <property type="match status" value="1"/>
</dbReference>
<dbReference type="PROSITE" id="PS00133">
    <property type="entry name" value="CARBOXYPEPT_ZN_2"/>
    <property type="match status" value="1"/>
</dbReference>
<dbReference type="InterPro" id="IPR057246">
    <property type="entry name" value="CARBOXYPEPT_ZN_1"/>
</dbReference>
<dbReference type="HOGENOM" id="CLU_006722_1_3_1"/>
<keyword evidence="12" id="KW-1185">Reference proteome</keyword>
<dbReference type="FunFam" id="2.60.40.1120:FF:000004">
    <property type="entry name" value="Carboxypeptidase E"/>
    <property type="match status" value="1"/>
</dbReference>
<gene>
    <name evidence="11" type="ORF">NEMVEDRAFT_v1g34292</name>
</gene>
<dbReference type="InterPro" id="IPR057247">
    <property type="entry name" value="CARBOXYPEPT_ZN_2"/>
</dbReference>
<dbReference type="PRINTS" id="PR00765">
    <property type="entry name" value="CRBOXYPTASEA"/>
</dbReference>
<dbReference type="STRING" id="45351.A7RNN3"/>
<keyword evidence="8" id="KW-0325">Glycoprotein</keyword>
<evidence type="ECO:0000313" key="11">
    <source>
        <dbReference type="EMBL" id="EDO46958.1"/>
    </source>
</evidence>
<evidence type="ECO:0000256" key="1">
    <source>
        <dbReference type="ARBA" id="ARBA00001947"/>
    </source>
</evidence>
<dbReference type="PANTHER" id="PTHR11532">
    <property type="entry name" value="PROTEASE M14 CARBOXYPEPTIDASE"/>
    <property type="match status" value="1"/>
</dbReference>
<dbReference type="EMBL" id="DS469523">
    <property type="protein sequence ID" value="EDO46958.1"/>
    <property type="molecule type" value="Genomic_DNA"/>
</dbReference>
<dbReference type="FunCoup" id="A7RNN3">
    <property type="interactions" value="69"/>
</dbReference>
<dbReference type="SMART" id="SM00631">
    <property type="entry name" value="Zn_pept"/>
    <property type="match status" value="1"/>
</dbReference>
<dbReference type="InParanoid" id="A7RNN3"/>